<dbReference type="PANTHER" id="PTHR42718:SF9">
    <property type="entry name" value="MAJOR FACILITATOR SUPERFAMILY MULTIDRUG TRANSPORTER MFSC"/>
    <property type="match status" value="1"/>
</dbReference>
<dbReference type="AlphaFoldDB" id="A0A417Z4Y6"/>
<evidence type="ECO:0000256" key="6">
    <source>
        <dbReference type="ARBA" id="ARBA00022989"/>
    </source>
</evidence>
<dbReference type="InterPro" id="IPR036259">
    <property type="entry name" value="MFS_trans_sf"/>
</dbReference>
<comment type="subcellular location">
    <subcellularLocation>
        <location evidence="1">Cell membrane</location>
        <topology evidence="1">Multi-pass membrane protein</topology>
    </subcellularLocation>
</comment>
<feature type="transmembrane region" description="Helical" evidence="9">
    <location>
        <begin position="273"/>
        <end position="292"/>
    </location>
</feature>
<keyword evidence="6 9" id="KW-1133">Transmembrane helix</keyword>
<dbReference type="PROSITE" id="PS50850">
    <property type="entry name" value="MFS"/>
    <property type="match status" value="1"/>
</dbReference>
<feature type="transmembrane region" description="Helical" evidence="9">
    <location>
        <begin position="52"/>
        <end position="76"/>
    </location>
</feature>
<dbReference type="InterPro" id="IPR011701">
    <property type="entry name" value="MFS"/>
</dbReference>
<feature type="transmembrane region" description="Helical" evidence="9">
    <location>
        <begin position="181"/>
        <end position="201"/>
    </location>
</feature>
<feature type="transmembrane region" description="Helical" evidence="9">
    <location>
        <begin position="207"/>
        <end position="226"/>
    </location>
</feature>
<dbReference type="Gene3D" id="1.20.1250.20">
    <property type="entry name" value="MFS general substrate transporter like domains"/>
    <property type="match status" value="1"/>
</dbReference>
<dbReference type="Proteomes" id="UP000285376">
    <property type="component" value="Unassembled WGS sequence"/>
</dbReference>
<evidence type="ECO:0000256" key="8">
    <source>
        <dbReference type="SAM" id="MobiDB-lite"/>
    </source>
</evidence>
<sequence>MPETPTPSATATDEIPTPVPPSATSDEFSEHAAESDAVSAPGAPEPVGDYKLVLRILTVSTFIVILNETIMVNAIPQLMSSLHVTAHAAQWLSTAFMLTMAVVIPTTGWMLQRFERRAVFAAAMISFALGTLLAAIAPNFGVILLGRIVQATGTAIMMPLLMTTVMTIVPLAERGRTMGNVSLAISVAPALGPTTSGLILQFASWRWLFLLVLPLAVVCGVIGFRLMPRSGSQAGGTLDFVSIPFAAVGFGGLIYGMSQFGGHTPGAEPVVDPWVAVIVGAACIAVLVWRQLRLARNGGAPLMDLRALASPGFGIAVAVMCIAMLAMMGTMILLPLWLQATRGLSVLEAGLVMMPGGLMMGLLGPRIGRLYDKVGPKPLVTPGAMIVVVATALGGLVAPHAEWWVYLFIHPLLSLGLALMFTPLFTAGLGSLPGHLYSHGSSILGTLQQVAAGAGTALAVTVMTSRAESLAKAGENQADAVSGGVSLAMWVAAGICCLAIALTFFVKKPAEPAMGH</sequence>
<dbReference type="Pfam" id="PF07690">
    <property type="entry name" value="MFS_1"/>
    <property type="match status" value="1"/>
</dbReference>
<dbReference type="Gene3D" id="1.20.1720.10">
    <property type="entry name" value="Multidrug resistance protein D"/>
    <property type="match status" value="1"/>
</dbReference>
<dbReference type="NCBIfam" id="TIGR00711">
    <property type="entry name" value="efflux_EmrB"/>
    <property type="match status" value="1"/>
</dbReference>
<feature type="transmembrane region" description="Helical" evidence="9">
    <location>
        <begin position="450"/>
        <end position="467"/>
    </location>
</feature>
<feature type="region of interest" description="Disordered" evidence="8">
    <location>
        <begin position="1"/>
        <end position="42"/>
    </location>
</feature>
<evidence type="ECO:0000256" key="4">
    <source>
        <dbReference type="ARBA" id="ARBA00022475"/>
    </source>
</evidence>
<gene>
    <name evidence="11" type="ORF">D1832_09225</name>
</gene>
<evidence type="ECO:0000313" key="12">
    <source>
        <dbReference type="Proteomes" id="UP000285376"/>
    </source>
</evidence>
<feature type="transmembrane region" description="Helical" evidence="9">
    <location>
        <begin position="404"/>
        <end position="429"/>
    </location>
</feature>
<feature type="transmembrane region" description="Helical" evidence="9">
    <location>
        <begin position="487"/>
        <end position="506"/>
    </location>
</feature>
<evidence type="ECO:0000259" key="10">
    <source>
        <dbReference type="PROSITE" id="PS50850"/>
    </source>
</evidence>
<accession>A0A417Z4Y6</accession>
<name>A0A417Z4Y6_9MICO</name>
<comment type="caution">
    <text evidence="11">The sequence shown here is derived from an EMBL/GenBank/DDBJ whole genome shotgun (WGS) entry which is preliminary data.</text>
</comment>
<keyword evidence="3" id="KW-0813">Transport</keyword>
<feature type="transmembrane region" description="Helical" evidence="9">
    <location>
        <begin position="88"/>
        <end position="111"/>
    </location>
</feature>
<evidence type="ECO:0000256" key="5">
    <source>
        <dbReference type="ARBA" id="ARBA00022692"/>
    </source>
</evidence>
<dbReference type="SUPFAM" id="SSF103473">
    <property type="entry name" value="MFS general substrate transporter"/>
    <property type="match status" value="1"/>
</dbReference>
<keyword evidence="4" id="KW-1003">Cell membrane</keyword>
<protein>
    <submittedName>
        <fullName evidence="11">DHA2 family efflux MFS transporter permease subunit</fullName>
    </submittedName>
</protein>
<dbReference type="GO" id="GO:0022857">
    <property type="term" value="F:transmembrane transporter activity"/>
    <property type="evidence" value="ECO:0007669"/>
    <property type="project" value="InterPro"/>
</dbReference>
<evidence type="ECO:0000256" key="7">
    <source>
        <dbReference type="ARBA" id="ARBA00023136"/>
    </source>
</evidence>
<proteinExistence type="inferred from homology"/>
<feature type="domain" description="Major facilitator superfamily (MFS) profile" evidence="10">
    <location>
        <begin position="53"/>
        <end position="511"/>
    </location>
</feature>
<dbReference type="PANTHER" id="PTHR42718">
    <property type="entry name" value="MAJOR FACILITATOR SUPERFAMILY MULTIDRUG TRANSPORTER MFSC"/>
    <property type="match status" value="1"/>
</dbReference>
<dbReference type="PRINTS" id="PR01036">
    <property type="entry name" value="TCRTETB"/>
</dbReference>
<dbReference type="GO" id="GO:0005886">
    <property type="term" value="C:plasma membrane"/>
    <property type="evidence" value="ECO:0007669"/>
    <property type="project" value="UniProtKB-SubCell"/>
</dbReference>
<feature type="transmembrane region" description="Helical" evidence="9">
    <location>
        <begin position="313"/>
        <end position="338"/>
    </location>
</feature>
<feature type="compositionally biased region" description="Polar residues" evidence="8">
    <location>
        <begin position="1"/>
        <end position="11"/>
    </location>
</feature>
<keyword evidence="5 9" id="KW-0812">Transmembrane</keyword>
<dbReference type="CDD" id="cd17503">
    <property type="entry name" value="MFS_LmrB_MDR_like"/>
    <property type="match status" value="1"/>
</dbReference>
<keyword evidence="7 9" id="KW-0472">Membrane</keyword>
<dbReference type="EMBL" id="QWLM01000009">
    <property type="protein sequence ID" value="RHW45550.1"/>
    <property type="molecule type" value="Genomic_DNA"/>
</dbReference>
<reference evidence="11 12" key="1">
    <citation type="submission" date="2018-08" db="EMBL/GenBank/DDBJ databases">
        <title>Whole genome sequence analysis of Dermacoccus abyssi bacteria isolated from Deep Mariana trench Micromonospora spp reveals genes involved in the environmental adaptation and production of secondary metabolites.</title>
        <authorList>
            <person name="Abdel-Mageed W.M."/>
            <person name="Lehri B."/>
            <person name="Nouioui I."/>
            <person name="Goodfellow I."/>
            <person name="Jaspars M."/>
            <person name="Karlyshev A."/>
        </authorList>
    </citation>
    <scope>NUCLEOTIDE SEQUENCE [LARGE SCALE GENOMIC DNA]</scope>
    <source>
        <strain evidence="11 12">MT1.1</strain>
    </source>
</reference>
<feature type="transmembrane region" description="Helical" evidence="9">
    <location>
        <begin position="379"/>
        <end position="398"/>
    </location>
</feature>
<evidence type="ECO:0000256" key="3">
    <source>
        <dbReference type="ARBA" id="ARBA00022448"/>
    </source>
</evidence>
<feature type="transmembrane region" description="Helical" evidence="9">
    <location>
        <begin position="148"/>
        <end position="169"/>
    </location>
</feature>
<dbReference type="InterPro" id="IPR004638">
    <property type="entry name" value="EmrB-like"/>
</dbReference>
<evidence type="ECO:0000313" key="11">
    <source>
        <dbReference type="EMBL" id="RHW45550.1"/>
    </source>
</evidence>
<feature type="transmembrane region" description="Helical" evidence="9">
    <location>
        <begin position="118"/>
        <end position="136"/>
    </location>
</feature>
<evidence type="ECO:0000256" key="2">
    <source>
        <dbReference type="ARBA" id="ARBA00008537"/>
    </source>
</evidence>
<feature type="transmembrane region" description="Helical" evidence="9">
    <location>
        <begin position="238"/>
        <end position="258"/>
    </location>
</feature>
<comment type="similarity">
    <text evidence="2">Belongs to the major facilitator superfamily. EmrB family.</text>
</comment>
<dbReference type="InterPro" id="IPR020846">
    <property type="entry name" value="MFS_dom"/>
</dbReference>
<evidence type="ECO:0000256" key="1">
    <source>
        <dbReference type="ARBA" id="ARBA00004651"/>
    </source>
</evidence>
<evidence type="ECO:0000256" key="9">
    <source>
        <dbReference type="SAM" id="Phobius"/>
    </source>
</evidence>
<organism evidence="11 12">
    <name type="scientific">Dermacoccus abyssi</name>
    <dbReference type="NCBI Taxonomy" id="322596"/>
    <lineage>
        <taxon>Bacteria</taxon>
        <taxon>Bacillati</taxon>
        <taxon>Actinomycetota</taxon>
        <taxon>Actinomycetes</taxon>
        <taxon>Micrococcales</taxon>
        <taxon>Dermacoccaceae</taxon>
        <taxon>Dermacoccus</taxon>
    </lineage>
</organism>
<dbReference type="RefSeq" id="WP_118913598.1">
    <property type="nucleotide sequence ID" value="NZ_CBCRVH010000010.1"/>
</dbReference>